<dbReference type="Proteomes" id="UP000053789">
    <property type="component" value="Unassembled WGS sequence"/>
</dbReference>
<dbReference type="GeneID" id="27700338"/>
<reference evidence="1" key="1">
    <citation type="submission" date="2015-01" db="EMBL/GenBank/DDBJ databases">
        <title>The Genome Sequence of Cladophialophora bantiana CBS 173.52.</title>
        <authorList>
            <consortium name="The Broad Institute Genomics Platform"/>
            <person name="Cuomo C."/>
            <person name="de Hoog S."/>
            <person name="Gorbushina A."/>
            <person name="Stielow B."/>
            <person name="Teixiera M."/>
            <person name="Abouelleil A."/>
            <person name="Chapman S.B."/>
            <person name="Priest M."/>
            <person name="Young S.K."/>
            <person name="Wortman J."/>
            <person name="Nusbaum C."/>
            <person name="Birren B."/>
        </authorList>
    </citation>
    <scope>NUCLEOTIDE SEQUENCE [LARGE SCALE GENOMIC DNA]</scope>
    <source>
        <strain evidence="1">CBS 173.52</strain>
    </source>
</reference>
<dbReference type="EMBL" id="KN846989">
    <property type="protein sequence ID" value="KIW92426.1"/>
    <property type="molecule type" value="Genomic_DNA"/>
</dbReference>
<dbReference type="AlphaFoldDB" id="A0A0D2ERC7"/>
<gene>
    <name evidence="1" type="ORF">Z519_07410</name>
</gene>
<name>A0A0D2ERC7_CLAB1</name>
<proteinExistence type="predicted"/>
<keyword evidence="2" id="KW-1185">Reference proteome</keyword>
<dbReference type="RefSeq" id="XP_016619095.1">
    <property type="nucleotide sequence ID" value="XM_016765145.1"/>
</dbReference>
<accession>A0A0D2ERC7</accession>
<dbReference type="VEuPathDB" id="FungiDB:Z519_07410"/>
<evidence type="ECO:0000313" key="1">
    <source>
        <dbReference type="EMBL" id="KIW92426.1"/>
    </source>
</evidence>
<dbReference type="HOGENOM" id="CLU_1315262_0_0_1"/>
<organism evidence="1 2">
    <name type="scientific">Cladophialophora bantiana (strain ATCC 10958 / CBS 173.52 / CDC B-1940 / NIH 8579)</name>
    <name type="common">Xylohypha bantiana</name>
    <dbReference type="NCBI Taxonomy" id="1442370"/>
    <lineage>
        <taxon>Eukaryota</taxon>
        <taxon>Fungi</taxon>
        <taxon>Dikarya</taxon>
        <taxon>Ascomycota</taxon>
        <taxon>Pezizomycotina</taxon>
        <taxon>Eurotiomycetes</taxon>
        <taxon>Chaetothyriomycetidae</taxon>
        <taxon>Chaetothyriales</taxon>
        <taxon>Herpotrichiellaceae</taxon>
        <taxon>Cladophialophora</taxon>
    </lineage>
</organism>
<sequence length="209" mass="23913">MYFNLQELSPINLRAYTTWLSQSPIRPWNDPASKDPNNQDSLVRVIDAKFARQPGDDLVRAAAENHSVHYLRLDPDKPDAVEKHKTEAGKDIIGAMTLLRLRQCLADWASRSLRLSVLLANSPFPGRQRLEFLGVGFLAEQKMSSGQEGKQHGACIPVRRRHDLKSWALSDSVTGTPLFWIEYEWIRVFEATSVFWMTRLVERKEGQKP</sequence>
<protein>
    <submittedName>
        <fullName evidence="1">Uncharacterized protein</fullName>
    </submittedName>
</protein>
<evidence type="ECO:0000313" key="2">
    <source>
        <dbReference type="Proteomes" id="UP000053789"/>
    </source>
</evidence>
<dbReference type="OrthoDB" id="640249at2759"/>